<gene>
    <name evidence="1" type="ORF">AK812_SmicGene30881</name>
</gene>
<organism evidence="1 2">
    <name type="scientific">Symbiodinium microadriaticum</name>
    <name type="common">Dinoflagellate</name>
    <name type="synonym">Zooxanthella microadriatica</name>
    <dbReference type="NCBI Taxonomy" id="2951"/>
    <lineage>
        <taxon>Eukaryota</taxon>
        <taxon>Sar</taxon>
        <taxon>Alveolata</taxon>
        <taxon>Dinophyceae</taxon>
        <taxon>Suessiales</taxon>
        <taxon>Symbiodiniaceae</taxon>
        <taxon>Symbiodinium</taxon>
    </lineage>
</organism>
<dbReference type="EMBL" id="LSRX01000838">
    <property type="protein sequence ID" value="OLP87874.1"/>
    <property type="molecule type" value="Genomic_DNA"/>
</dbReference>
<protein>
    <submittedName>
        <fullName evidence="1">Uncharacterized protein</fullName>
    </submittedName>
</protein>
<reference evidence="1 2" key="1">
    <citation type="submission" date="2016-02" db="EMBL/GenBank/DDBJ databases">
        <title>Genome analysis of coral dinoflagellate symbionts highlights evolutionary adaptations to a symbiotic lifestyle.</title>
        <authorList>
            <person name="Aranda M."/>
            <person name="Li Y."/>
            <person name="Liew Y.J."/>
            <person name="Baumgarten S."/>
            <person name="Simakov O."/>
            <person name="Wilson M."/>
            <person name="Piel J."/>
            <person name="Ashoor H."/>
            <person name="Bougouffa S."/>
            <person name="Bajic V.B."/>
            <person name="Ryu T."/>
            <person name="Ravasi T."/>
            <person name="Bayer T."/>
            <person name="Micklem G."/>
            <person name="Kim H."/>
            <person name="Bhak J."/>
            <person name="Lajeunesse T.C."/>
            <person name="Voolstra C.R."/>
        </authorList>
    </citation>
    <scope>NUCLEOTIDE SEQUENCE [LARGE SCALE GENOMIC DNA]</scope>
    <source>
        <strain evidence="1 2">CCMP2467</strain>
    </source>
</reference>
<name>A0A1Q9CY61_SYMMI</name>
<proteinExistence type="predicted"/>
<dbReference type="OrthoDB" id="10415353at2759"/>
<accession>A0A1Q9CY61</accession>
<comment type="caution">
    <text evidence="1">The sequence shown here is derived from an EMBL/GenBank/DDBJ whole genome shotgun (WGS) entry which is preliminary data.</text>
</comment>
<evidence type="ECO:0000313" key="1">
    <source>
        <dbReference type="EMBL" id="OLP87874.1"/>
    </source>
</evidence>
<dbReference type="AlphaFoldDB" id="A0A1Q9CY61"/>
<sequence>MTGFRTRKGVVLLYEPDLLDAWISRKIEKTRERTFVDKETGKALTKQADETRAFVARFPARVRATLEGRRLETNYKSWERPSAADRGNNPQ</sequence>
<dbReference type="Proteomes" id="UP000186817">
    <property type="component" value="Unassembled WGS sequence"/>
</dbReference>
<evidence type="ECO:0000313" key="2">
    <source>
        <dbReference type="Proteomes" id="UP000186817"/>
    </source>
</evidence>
<keyword evidence="2" id="KW-1185">Reference proteome</keyword>